<dbReference type="PROSITE" id="PS51123">
    <property type="entry name" value="OMPA_2"/>
    <property type="match status" value="1"/>
</dbReference>
<dbReference type="PANTHER" id="PTHR30329">
    <property type="entry name" value="STATOR ELEMENT OF FLAGELLAR MOTOR COMPLEX"/>
    <property type="match status" value="1"/>
</dbReference>
<evidence type="ECO:0000259" key="3">
    <source>
        <dbReference type="PROSITE" id="PS51123"/>
    </source>
</evidence>
<dbReference type="InterPro" id="IPR036737">
    <property type="entry name" value="OmpA-like_sf"/>
</dbReference>
<organism evidence="4 5">
    <name type="scientific">Rubrivivax albus</name>
    <dbReference type="NCBI Taxonomy" id="2499835"/>
    <lineage>
        <taxon>Bacteria</taxon>
        <taxon>Pseudomonadati</taxon>
        <taxon>Pseudomonadota</taxon>
        <taxon>Betaproteobacteria</taxon>
        <taxon>Burkholderiales</taxon>
        <taxon>Sphaerotilaceae</taxon>
        <taxon>Rubrivivax</taxon>
    </lineage>
</organism>
<feature type="domain" description="OmpA-like" evidence="3">
    <location>
        <begin position="197"/>
        <end position="313"/>
    </location>
</feature>
<feature type="region of interest" description="Disordered" evidence="2">
    <location>
        <begin position="182"/>
        <end position="203"/>
    </location>
</feature>
<evidence type="ECO:0000256" key="2">
    <source>
        <dbReference type="SAM" id="MobiDB-lite"/>
    </source>
</evidence>
<dbReference type="SUPFAM" id="SSF103088">
    <property type="entry name" value="OmpA-like"/>
    <property type="match status" value="1"/>
</dbReference>
<keyword evidence="5" id="KW-1185">Reference proteome</keyword>
<dbReference type="Gene3D" id="3.30.1330.60">
    <property type="entry name" value="OmpA-like domain"/>
    <property type="match status" value="1"/>
</dbReference>
<keyword evidence="1" id="KW-0472">Membrane</keyword>
<evidence type="ECO:0000313" key="5">
    <source>
        <dbReference type="Proteomes" id="UP000288178"/>
    </source>
</evidence>
<protein>
    <recommendedName>
        <fullName evidence="3">OmpA-like domain-containing protein</fullName>
    </recommendedName>
</protein>
<dbReference type="PANTHER" id="PTHR30329:SF21">
    <property type="entry name" value="LIPOPROTEIN YIAD-RELATED"/>
    <property type="match status" value="1"/>
</dbReference>
<accession>A0A437JMP3</accession>
<dbReference type="EMBL" id="SACT01000012">
    <property type="protein sequence ID" value="RVT47998.1"/>
    <property type="molecule type" value="Genomic_DNA"/>
</dbReference>
<dbReference type="AlphaFoldDB" id="A0A437JMP3"/>
<name>A0A437JMP3_9BURK</name>
<proteinExistence type="predicted"/>
<dbReference type="Proteomes" id="UP000288178">
    <property type="component" value="Unassembled WGS sequence"/>
</dbReference>
<evidence type="ECO:0000313" key="4">
    <source>
        <dbReference type="EMBL" id="RVT47998.1"/>
    </source>
</evidence>
<dbReference type="InterPro" id="IPR050330">
    <property type="entry name" value="Bact_OuterMem_StrucFunc"/>
</dbReference>
<reference evidence="4 5" key="1">
    <citation type="submission" date="2019-01" db="EMBL/GenBank/DDBJ databases">
        <authorList>
            <person name="Chen W.-M."/>
        </authorList>
    </citation>
    <scope>NUCLEOTIDE SEQUENCE [LARGE SCALE GENOMIC DNA]</scope>
    <source>
        <strain evidence="4 5">ICH-3</strain>
    </source>
</reference>
<dbReference type="Pfam" id="PF00691">
    <property type="entry name" value="OmpA"/>
    <property type="match status" value="1"/>
</dbReference>
<feature type="compositionally biased region" description="Polar residues" evidence="2">
    <location>
        <begin position="188"/>
        <end position="203"/>
    </location>
</feature>
<gene>
    <name evidence="4" type="ORF">ENE75_23440</name>
</gene>
<dbReference type="GO" id="GO:0016020">
    <property type="term" value="C:membrane"/>
    <property type="evidence" value="ECO:0007669"/>
    <property type="project" value="UniProtKB-UniRule"/>
</dbReference>
<evidence type="ECO:0000256" key="1">
    <source>
        <dbReference type="PROSITE-ProRule" id="PRU00473"/>
    </source>
</evidence>
<dbReference type="InterPro" id="IPR006665">
    <property type="entry name" value="OmpA-like"/>
</dbReference>
<sequence length="316" mass="33001">MHTAQGSGVQRCARQLCLEGLSRPGATAVRVGGDADVGRASRRTAASAPQRRHCMGGTAMSQNLIHPMYAILLTAVAVGTASCFGGRVNNLDRHPSDPGVAQTERSSVRAAQPTVVAQIDFGRAAHFATCLPPDCPRFTAKTLATERAPTAVPIRSDDLAPGTAHAGPAGAVDSYVLTITTVPPAEPTSHTPRTPENPEAQPTNHTAVHFAFGSAALTAKARDTLDTIAAGDDVHRVTLRGRTDVAGPRAANDALARQRAAAVAAYLHTRYPHLAAAAWHVDAQGACCYAAANDTAEGRARNRRVEIAVERRAADP</sequence>
<comment type="caution">
    <text evidence="4">The sequence shown here is derived from an EMBL/GenBank/DDBJ whole genome shotgun (WGS) entry which is preliminary data.</text>
</comment>